<dbReference type="SUPFAM" id="SSF53756">
    <property type="entry name" value="UDP-Glycosyltransferase/glycogen phosphorylase"/>
    <property type="match status" value="1"/>
</dbReference>
<dbReference type="RefSeq" id="WP_105696654.1">
    <property type="nucleotide sequence ID" value="NZ_CP159260.1"/>
</dbReference>
<dbReference type="InterPro" id="IPR001296">
    <property type="entry name" value="Glyco_trans_1"/>
</dbReference>
<dbReference type="EMBL" id="PCQL01000009">
    <property type="protein sequence ID" value="PRC19237.1"/>
    <property type="molecule type" value="Genomic_DNA"/>
</dbReference>
<dbReference type="CDD" id="cd03808">
    <property type="entry name" value="GT4_CapM-like"/>
    <property type="match status" value="1"/>
</dbReference>
<protein>
    <submittedName>
        <fullName evidence="3">Glycosyltransferase family 1 protein</fullName>
    </submittedName>
</protein>
<dbReference type="PANTHER" id="PTHR12526:SF630">
    <property type="entry name" value="GLYCOSYLTRANSFERASE"/>
    <property type="match status" value="1"/>
</dbReference>
<dbReference type="Pfam" id="PF00534">
    <property type="entry name" value="Glycos_transf_1"/>
    <property type="match status" value="1"/>
</dbReference>
<dbReference type="Gene3D" id="3.40.50.2000">
    <property type="entry name" value="Glycogen Phosphorylase B"/>
    <property type="match status" value="2"/>
</dbReference>
<sequence>MADRKLRVARVSTVPFFVLTQLSSQLHTLHALGTEITVIASDDEFASQMAALEEVAFMPINISRNISPLNDVISLMKLFRAFRSAKFDVVHSTTPKAGLLCAIAAFFAGAPIRIHTFTGQPWVTMSGFKRLILKNCDRLIGILNTHSYTDSDSQRQFLIDHKIVRPRGISVLGSGSLAGVDLNRFRRSNYSGDDILALKDQLGIPKDSKVILFVGRITQDKGIRELVTAFQQIASNDASVHLLLVGPFEDNGQAILDSVSGSEANRRIHSIGYSDEPEKYMAIADLLCLPSYREGFGTVVIEAGAMGLPTVGTDIYGLSDAVLNGVTGVLVPARDTLALEKALVNLLNDDNARLRMGAHATERACSEFDSVKCATLLLDDYKRLFNER</sequence>
<evidence type="ECO:0000259" key="1">
    <source>
        <dbReference type="Pfam" id="PF00534"/>
    </source>
</evidence>
<reference evidence="3 4" key="1">
    <citation type="submission" date="2017-09" db="EMBL/GenBank/DDBJ databases">
        <title>Genomic, metabolic, and phenotypic characteristics of bacterial isolates from the natural microbiome of the model nematode Caenorhabditis elegans.</title>
        <authorList>
            <person name="Zimmermann J."/>
            <person name="Obeng N."/>
            <person name="Yang W."/>
            <person name="Obeng O."/>
            <person name="Kissoyan K."/>
            <person name="Pees B."/>
            <person name="Dirksen P."/>
            <person name="Hoppner M."/>
            <person name="Franke A."/>
            <person name="Rosenstiel P."/>
            <person name="Leippe M."/>
            <person name="Dierking K."/>
            <person name="Kaleta C."/>
            <person name="Schulenburg H."/>
        </authorList>
    </citation>
    <scope>NUCLEOTIDE SEQUENCE [LARGE SCALE GENOMIC DNA]</scope>
    <source>
        <strain evidence="3 4">MYb117</strain>
    </source>
</reference>
<gene>
    <name evidence="3" type="ORF">CQZ99_10650</name>
</gene>
<keyword evidence="4" id="KW-1185">Reference proteome</keyword>
<comment type="caution">
    <text evidence="3">The sequence shown here is derived from an EMBL/GenBank/DDBJ whole genome shotgun (WGS) entry which is preliminary data.</text>
</comment>
<keyword evidence="3" id="KW-0808">Transferase</keyword>
<name>A0A2S9ETS2_9PSED</name>
<dbReference type="InterPro" id="IPR028098">
    <property type="entry name" value="Glyco_trans_4-like_N"/>
</dbReference>
<dbReference type="Proteomes" id="UP000238045">
    <property type="component" value="Unassembled WGS sequence"/>
</dbReference>
<organism evidence="3 4">
    <name type="scientific">Pseudomonas poae</name>
    <dbReference type="NCBI Taxonomy" id="200451"/>
    <lineage>
        <taxon>Bacteria</taxon>
        <taxon>Pseudomonadati</taxon>
        <taxon>Pseudomonadota</taxon>
        <taxon>Gammaproteobacteria</taxon>
        <taxon>Pseudomonadales</taxon>
        <taxon>Pseudomonadaceae</taxon>
        <taxon>Pseudomonas</taxon>
    </lineage>
</organism>
<evidence type="ECO:0000313" key="4">
    <source>
        <dbReference type="Proteomes" id="UP000238045"/>
    </source>
</evidence>
<proteinExistence type="predicted"/>
<dbReference type="PANTHER" id="PTHR12526">
    <property type="entry name" value="GLYCOSYLTRANSFERASE"/>
    <property type="match status" value="1"/>
</dbReference>
<evidence type="ECO:0000259" key="2">
    <source>
        <dbReference type="Pfam" id="PF13579"/>
    </source>
</evidence>
<accession>A0A2S9ETS2</accession>
<feature type="domain" description="Glycosyltransferase subfamily 4-like N-terminal" evidence="2">
    <location>
        <begin position="23"/>
        <end position="172"/>
    </location>
</feature>
<evidence type="ECO:0000313" key="3">
    <source>
        <dbReference type="EMBL" id="PRC19237.1"/>
    </source>
</evidence>
<dbReference type="Pfam" id="PF13579">
    <property type="entry name" value="Glyco_trans_4_4"/>
    <property type="match status" value="1"/>
</dbReference>
<dbReference type="AlphaFoldDB" id="A0A2S9ETS2"/>
<feature type="domain" description="Glycosyl transferase family 1" evidence="1">
    <location>
        <begin position="198"/>
        <end position="362"/>
    </location>
</feature>
<dbReference type="GO" id="GO:0016757">
    <property type="term" value="F:glycosyltransferase activity"/>
    <property type="evidence" value="ECO:0007669"/>
    <property type="project" value="InterPro"/>
</dbReference>
<dbReference type="GO" id="GO:1901135">
    <property type="term" value="P:carbohydrate derivative metabolic process"/>
    <property type="evidence" value="ECO:0007669"/>
    <property type="project" value="UniProtKB-ARBA"/>
</dbReference>